<evidence type="ECO:0000259" key="2">
    <source>
        <dbReference type="Pfam" id="PF15460"/>
    </source>
</evidence>
<dbReference type="AlphaFoldDB" id="A0A9P5SRS5"/>
<feature type="compositionally biased region" description="Low complexity" evidence="1">
    <location>
        <begin position="393"/>
        <end position="408"/>
    </location>
</feature>
<evidence type="ECO:0000256" key="1">
    <source>
        <dbReference type="SAM" id="MobiDB-lite"/>
    </source>
</evidence>
<feature type="compositionally biased region" description="Low complexity" evidence="1">
    <location>
        <begin position="488"/>
        <end position="498"/>
    </location>
</feature>
<feature type="domain" description="Something about silencing protein 4" evidence="2">
    <location>
        <begin position="418"/>
        <end position="485"/>
    </location>
</feature>
<proteinExistence type="predicted"/>
<dbReference type="Proteomes" id="UP000696485">
    <property type="component" value="Unassembled WGS sequence"/>
</dbReference>
<feature type="region of interest" description="Disordered" evidence="1">
    <location>
        <begin position="744"/>
        <end position="763"/>
    </location>
</feature>
<feature type="compositionally biased region" description="Low complexity" evidence="1">
    <location>
        <begin position="91"/>
        <end position="110"/>
    </location>
</feature>
<feature type="region of interest" description="Disordered" evidence="1">
    <location>
        <begin position="476"/>
        <end position="507"/>
    </location>
</feature>
<feature type="region of interest" description="Disordered" evidence="1">
    <location>
        <begin position="1"/>
        <end position="249"/>
    </location>
</feature>
<accession>A0A9P5SRS5</accession>
<feature type="compositionally biased region" description="Low complexity" evidence="1">
    <location>
        <begin position="147"/>
        <end position="188"/>
    </location>
</feature>
<keyword evidence="4" id="KW-1185">Reference proteome</keyword>
<feature type="region of interest" description="Disordered" evidence="1">
    <location>
        <begin position="564"/>
        <end position="677"/>
    </location>
</feature>
<evidence type="ECO:0000313" key="4">
    <source>
        <dbReference type="Proteomes" id="UP000696485"/>
    </source>
</evidence>
<sequence>MNTAERHHQLNHHHTKDPSTPSKKRKASLTSPDRSRNSGFSSDHSDSTISDTSTTTITTPTSKRLKKSAATDPLSPLANVNHGSITAVTEPTSTRMTTTTSPDSPSPLSDSKPKRRSSAHKPKSSPIVGMGTIDFNLDDNKMNVDGTSPSSSPGSLSSSSSLSTATTGSTVILPSTPTPAATPLKTASPLPPSEHKPSSSSSAPPRPPARPRATSHATHLAHEAPRRPSRRNKRDSVAPQDSTLLGLSQDTPLVPAGGYIIYVTNTLDKTTFDKDRVPPSTYGAIAPPPSSSPSLPAPKHFVHIEVPIFKPCSIAQFQQDEKKRKMEILSKALAKEEAKAAAEALALAASHEPVAPPAPGARTVSTRLKHKEAASHQQVSVVTATPGAHGKKSTTVVTTGAGSGTAAGSHHKRLDEEDLHDEVYEKRHRKQEMLERRIKNREKEKLRHAMYQQQQVVEKLRHMDINRLMPLSAFRTQTHKKTTLEEPSSSSVSVSQSQDDGHGTGSSQISVAAAKIMQEEYHRRLIREAEESLSRFEQLGLSGEPSTSLTDYSSFSRTKNRLLSLEIEPVSSSEPEESESEDEDDDEDEDQETAKHYLSDEPTPKVVRRKRTRVVSGEEEGGRRRVRKSTPSTTISSTPSSRKPKAASTPVEPPRPPKPITTFIKPGSILASGGRKSSRVALAFGEKVPMLDRMDFDLPMDDVFGPLLRARLSARGETVPGTDKDKDKGKGKVTKGRIHVPVTVSTSISAKENKDIDAEESSI</sequence>
<feature type="region of interest" description="Disordered" evidence="1">
    <location>
        <begin position="714"/>
        <end position="738"/>
    </location>
</feature>
<comment type="caution">
    <text evidence="3">The sequence shown here is derived from an EMBL/GenBank/DDBJ whole genome shotgun (WGS) entry which is preliminary data.</text>
</comment>
<protein>
    <recommendedName>
        <fullName evidence="2">Something about silencing protein 4 domain-containing protein</fullName>
    </recommendedName>
</protein>
<gene>
    <name evidence="3" type="ORF">BG006_000706</name>
</gene>
<organism evidence="3 4">
    <name type="scientific">Podila minutissima</name>
    <dbReference type="NCBI Taxonomy" id="64525"/>
    <lineage>
        <taxon>Eukaryota</taxon>
        <taxon>Fungi</taxon>
        <taxon>Fungi incertae sedis</taxon>
        <taxon>Mucoromycota</taxon>
        <taxon>Mortierellomycotina</taxon>
        <taxon>Mortierellomycetes</taxon>
        <taxon>Mortierellales</taxon>
        <taxon>Mortierellaceae</taxon>
        <taxon>Podila</taxon>
    </lineage>
</organism>
<feature type="compositionally biased region" description="Acidic residues" evidence="1">
    <location>
        <begin position="574"/>
        <end position="591"/>
    </location>
</feature>
<feature type="compositionally biased region" description="Polar residues" evidence="1">
    <location>
        <begin position="81"/>
        <end position="90"/>
    </location>
</feature>
<dbReference type="EMBL" id="JAAAUY010000112">
    <property type="protein sequence ID" value="KAF9335179.1"/>
    <property type="molecule type" value="Genomic_DNA"/>
</dbReference>
<dbReference type="Pfam" id="PF15460">
    <property type="entry name" value="SAS4"/>
    <property type="match status" value="1"/>
</dbReference>
<feature type="compositionally biased region" description="Polar residues" evidence="1">
    <location>
        <begin position="239"/>
        <end position="249"/>
    </location>
</feature>
<name>A0A9P5SRS5_9FUNG</name>
<dbReference type="InterPro" id="IPR029184">
    <property type="entry name" value="Sas4_dom"/>
</dbReference>
<evidence type="ECO:0000313" key="3">
    <source>
        <dbReference type="EMBL" id="KAF9335179.1"/>
    </source>
</evidence>
<feature type="compositionally biased region" description="Basic and acidic residues" evidence="1">
    <location>
        <begin position="592"/>
        <end position="603"/>
    </location>
</feature>
<feature type="compositionally biased region" description="Low complexity" evidence="1">
    <location>
        <begin position="629"/>
        <end position="641"/>
    </location>
</feature>
<feature type="region of interest" description="Disordered" evidence="1">
    <location>
        <begin position="367"/>
        <end position="423"/>
    </location>
</feature>
<feature type="compositionally biased region" description="Low complexity" evidence="1">
    <location>
        <begin position="564"/>
        <end position="573"/>
    </location>
</feature>
<feature type="compositionally biased region" description="Polar residues" evidence="1">
    <location>
        <begin position="28"/>
        <end position="40"/>
    </location>
</feature>
<feature type="compositionally biased region" description="Low complexity" evidence="1">
    <location>
        <begin position="47"/>
        <end position="62"/>
    </location>
</feature>
<feature type="compositionally biased region" description="Basic residues" evidence="1">
    <location>
        <begin position="113"/>
        <end position="123"/>
    </location>
</feature>
<reference evidence="3" key="1">
    <citation type="journal article" date="2020" name="Fungal Divers.">
        <title>Resolving the Mortierellaceae phylogeny through synthesis of multi-gene phylogenetics and phylogenomics.</title>
        <authorList>
            <person name="Vandepol N."/>
            <person name="Liber J."/>
            <person name="Desiro A."/>
            <person name="Na H."/>
            <person name="Kennedy M."/>
            <person name="Barry K."/>
            <person name="Grigoriev I.V."/>
            <person name="Miller A.N."/>
            <person name="O'Donnell K."/>
            <person name="Stajich J.E."/>
            <person name="Bonito G."/>
        </authorList>
    </citation>
    <scope>NUCLEOTIDE SEQUENCE</scope>
    <source>
        <strain evidence="3">NVP1</strain>
    </source>
</reference>